<accession>A0AAN9LJ48</accession>
<keyword evidence="3" id="KW-1185">Reference proteome</keyword>
<feature type="region of interest" description="Disordered" evidence="1">
    <location>
        <begin position="21"/>
        <end position="52"/>
    </location>
</feature>
<name>A0AAN9LJ48_CANGL</name>
<organism evidence="2 3">
    <name type="scientific">Canavalia gladiata</name>
    <name type="common">Sword bean</name>
    <name type="synonym">Dolichos gladiatus</name>
    <dbReference type="NCBI Taxonomy" id="3824"/>
    <lineage>
        <taxon>Eukaryota</taxon>
        <taxon>Viridiplantae</taxon>
        <taxon>Streptophyta</taxon>
        <taxon>Embryophyta</taxon>
        <taxon>Tracheophyta</taxon>
        <taxon>Spermatophyta</taxon>
        <taxon>Magnoliopsida</taxon>
        <taxon>eudicotyledons</taxon>
        <taxon>Gunneridae</taxon>
        <taxon>Pentapetalae</taxon>
        <taxon>rosids</taxon>
        <taxon>fabids</taxon>
        <taxon>Fabales</taxon>
        <taxon>Fabaceae</taxon>
        <taxon>Papilionoideae</taxon>
        <taxon>50 kb inversion clade</taxon>
        <taxon>NPAAA clade</taxon>
        <taxon>indigoferoid/millettioid clade</taxon>
        <taxon>Phaseoleae</taxon>
        <taxon>Canavalia</taxon>
    </lineage>
</organism>
<evidence type="ECO:0000256" key="1">
    <source>
        <dbReference type="SAM" id="MobiDB-lite"/>
    </source>
</evidence>
<dbReference type="Proteomes" id="UP001367508">
    <property type="component" value="Unassembled WGS sequence"/>
</dbReference>
<comment type="caution">
    <text evidence="2">The sequence shown here is derived from an EMBL/GenBank/DDBJ whole genome shotgun (WGS) entry which is preliminary data.</text>
</comment>
<protein>
    <submittedName>
        <fullName evidence="2">Uncharacterized protein</fullName>
    </submittedName>
</protein>
<evidence type="ECO:0000313" key="2">
    <source>
        <dbReference type="EMBL" id="KAK7337000.1"/>
    </source>
</evidence>
<dbReference type="AlphaFoldDB" id="A0AAN9LJ48"/>
<dbReference type="EMBL" id="JAYMYQ010000004">
    <property type="protein sequence ID" value="KAK7337000.1"/>
    <property type="molecule type" value="Genomic_DNA"/>
</dbReference>
<proteinExistence type="predicted"/>
<sequence>MVKRIYWQRFQKKLRFWGVDPNSRSKPTASEHYKWKQKRRLHQSKSANEEVRPQIPSNSLAYWASTFYDALALSFGGIEPFSFMLFLFPHFQFSRETNSPFPPPRAP</sequence>
<evidence type="ECO:0000313" key="3">
    <source>
        <dbReference type="Proteomes" id="UP001367508"/>
    </source>
</evidence>
<gene>
    <name evidence="2" type="ORF">VNO77_17556</name>
</gene>
<reference evidence="2 3" key="1">
    <citation type="submission" date="2024-01" db="EMBL/GenBank/DDBJ databases">
        <title>The genomes of 5 underutilized Papilionoideae crops provide insights into root nodulation and disease resistanc.</title>
        <authorList>
            <person name="Jiang F."/>
        </authorList>
    </citation>
    <scope>NUCLEOTIDE SEQUENCE [LARGE SCALE GENOMIC DNA]</scope>
    <source>
        <strain evidence="2">LVBAO_FW01</strain>
        <tissue evidence="2">Leaves</tissue>
    </source>
</reference>